<dbReference type="InterPro" id="IPR052337">
    <property type="entry name" value="SAT4-like"/>
</dbReference>
<evidence type="ECO:0000256" key="3">
    <source>
        <dbReference type="ARBA" id="ARBA00022989"/>
    </source>
</evidence>
<keyword evidence="2 6" id="KW-0812">Transmembrane</keyword>
<evidence type="ECO:0000256" key="6">
    <source>
        <dbReference type="SAM" id="Phobius"/>
    </source>
</evidence>
<evidence type="ECO:0000256" key="1">
    <source>
        <dbReference type="ARBA" id="ARBA00004141"/>
    </source>
</evidence>
<keyword evidence="3 6" id="KW-1133">Transmembrane helix</keyword>
<dbReference type="Pfam" id="PF20684">
    <property type="entry name" value="Fung_rhodopsin"/>
    <property type="match status" value="1"/>
</dbReference>
<evidence type="ECO:0000256" key="4">
    <source>
        <dbReference type="ARBA" id="ARBA00023136"/>
    </source>
</evidence>
<dbReference type="InterPro" id="IPR049326">
    <property type="entry name" value="Rhodopsin_dom_fungi"/>
</dbReference>
<feature type="transmembrane region" description="Helical" evidence="6">
    <location>
        <begin position="221"/>
        <end position="241"/>
    </location>
</feature>
<evidence type="ECO:0000256" key="5">
    <source>
        <dbReference type="ARBA" id="ARBA00038359"/>
    </source>
</evidence>
<feature type="transmembrane region" description="Helical" evidence="6">
    <location>
        <begin position="63"/>
        <end position="85"/>
    </location>
</feature>
<dbReference type="Proteomes" id="UP000799437">
    <property type="component" value="Unassembled WGS sequence"/>
</dbReference>
<dbReference type="AlphaFoldDB" id="A0A6A6WDY3"/>
<dbReference type="EMBL" id="ML996568">
    <property type="protein sequence ID" value="KAF2760389.1"/>
    <property type="molecule type" value="Genomic_DNA"/>
</dbReference>
<gene>
    <name evidence="8" type="ORF">EJ05DRAFT_498347</name>
</gene>
<keyword evidence="9" id="KW-1185">Reference proteome</keyword>
<evidence type="ECO:0000313" key="9">
    <source>
        <dbReference type="Proteomes" id="UP000799437"/>
    </source>
</evidence>
<dbReference type="PANTHER" id="PTHR33048:SF47">
    <property type="entry name" value="INTEGRAL MEMBRANE PROTEIN-RELATED"/>
    <property type="match status" value="1"/>
</dbReference>
<dbReference type="RefSeq" id="XP_033602840.1">
    <property type="nucleotide sequence ID" value="XM_033746671.1"/>
</dbReference>
<evidence type="ECO:0000313" key="8">
    <source>
        <dbReference type="EMBL" id="KAF2760389.1"/>
    </source>
</evidence>
<dbReference type="OrthoDB" id="444631at2759"/>
<feature type="transmembrane region" description="Helical" evidence="6">
    <location>
        <begin position="261"/>
        <end position="281"/>
    </location>
</feature>
<sequence>MSSNGPMPPGIPGVVLPPNVHETRTLEAIASMTPFAALAILAVALRFYSRRLIKTYYGLDDQLCLVALIFSLGIYANALMMVYYGSGRHLAVVSIFDRTAYFKCLFAFQIGYAHAIFFNKISMLNLYTRIFSTKSYKISAWVVEGMVFAWYIAVVGVSIFSCYPIQGFWNKAMVPPAKCIRTKLFFVGNAMPNLATDMIILILPIRGIWALRLTISQRISLSFLFLLGSLIPVASAVRFAAQFGVDKTDFTWTMHDTVIWTSLQTSIGIICACLPTLRPLLQKFLTNSKRRGSEQHHEMSKGSGTFGPFFKDPFEMVTIICADDSEAAPLAPPGRIRAETQVEVVYSSKDNI</sequence>
<organism evidence="8 9">
    <name type="scientific">Pseudovirgaria hyperparasitica</name>
    <dbReference type="NCBI Taxonomy" id="470096"/>
    <lineage>
        <taxon>Eukaryota</taxon>
        <taxon>Fungi</taxon>
        <taxon>Dikarya</taxon>
        <taxon>Ascomycota</taxon>
        <taxon>Pezizomycotina</taxon>
        <taxon>Dothideomycetes</taxon>
        <taxon>Dothideomycetes incertae sedis</taxon>
        <taxon>Acrospermales</taxon>
        <taxon>Acrospermaceae</taxon>
        <taxon>Pseudovirgaria</taxon>
    </lineage>
</organism>
<dbReference type="PANTHER" id="PTHR33048">
    <property type="entry name" value="PTH11-LIKE INTEGRAL MEMBRANE PROTEIN (AFU_ORTHOLOGUE AFUA_5G11245)"/>
    <property type="match status" value="1"/>
</dbReference>
<dbReference type="GeneID" id="54487725"/>
<reference evidence="8" key="1">
    <citation type="journal article" date="2020" name="Stud. Mycol.">
        <title>101 Dothideomycetes genomes: a test case for predicting lifestyles and emergence of pathogens.</title>
        <authorList>
            <person name="Haridas S."/>
            <person name="Albert R."/>
            <person name="Binder M."/>
            <person name="Bloem J."/>
            <person name="Labutti K."/>
            <person name="Salamov A."/>
            <person name="Andreopoulos B."/>
            <person name="Baker S."/>
            <person name="Barry K."/>
            <person name="Bills G."/>
            <person name="Bluhm B."/>
            <person name="Cannon C."/>
            <person name="Castanera R."/>
            <person name="Culley D."/>
            <person name="Daum C."/>
            <person name="Ezra D."/>
            <person name="Gonzalez J."/>
            <person name="Henrissat B."/>
            <person name="Kuo A."/>
            <person name="Liang C."/>
            <person name="Lipzen A."/>
            <person name="Lutzoni F."/>
            <person name="Magnuson J."/>
            <person name="Mondo S."/>
            <person name="Nolan M."/>
            <person name="Ohm R."/>
            <person name="Pangilinan J."/>
            <person name="Park H.-J."/>
            <person name="Ramirez L."/>
            <person name="Alfaro M."/>
            <person name="Sun H."/>
            <person name="Tritt A."/>
            <person name="Yoshinaga Y."/>
            <person name="Zwiers L.-H."/>
            <person name="Turgeon B."/>
            <person name="Goodwin S."/>
            <person name="Spatafora J."/>
            <person name="Crous P."/>
            <person name="Grigoriev I."/>
        </authorList>
    </citation>
    <scope>NUCLEOTIDE SEQUENCE</scope>
    <source>
        <strain evidence="8">CBS 121739</strain>
    </source>
</reference>
<name>A0A6A6WDY3_9PEZI</name>
<evidence type="ECO:0000259" key="7">
    <source>
        <dbReference type="Pfam" id="PF20684"/>
    </source>
</evidence>
<dbReference type="GO" id="GO:0016020">
    <property type="term" value="C:membrane"/>
    <property type="evidence" value="ECO:0007669"/>
    <property type="project" value="UniProtKB-SubCell"/>
</dbReference>
<evidence type="ECO:0000256" key="2">
    <source>
        <dbReference type="ARBA" id="ARBA00022692"/>
    </source>
</evidence>
<feature type="transmembrane region" description="Helical" evidence="6">
    <location>
        <begin position="100"/>
        <end position="119"/>
    </location>
</feature>
<feature type="domain" description="Rhodopsin" evidence="7">
    <location>
        <begin position="45"/>
        <end position="283"/>
    </location>
</feature>
<protein>
    <recommendedName>
        <fullName evidence="7">Rhodopsin domain-containing protein</fullName>
    </recommendedName>
</protein>
<feature type="transmembrane region" description="Helical" evidence="6">
    <location>
        <begin position="186"/>
        <end position="209"/>
    </location>
</feature>
<keyword evidence="4 6" id="KW-0472">Membrane</keyword>
<feature type="transmembrane region" description="Helical" evidence="6">
    <location>
        <begin position="140"/>
        <end position="166"/>
    </location>
</feature>
<accession>A0A6A6WDY3</accession>
<proteinExistence type="inferred from homology"/>
<feature type="transmembrane region" description="Helical" evidence="6">
    <location>
        <begin position="28"/>
        <end position="48"/>
    </location>
</feature>
<comment type="subcellular location">
    <subcellularLocation>
        <location evidence="1">Membrane</location>
        <topology evidence="1">Multi-pass membrane protein</topology>
    </subcellularLocation>
</comment>
<comment type="similarity">
    <text evidence="5">Belongs to the SAT4 family.</text>
</comment>